<evidence type="ECO:0000313" key="5">
    <source>
        <dbReference type="EMBL" id="TFK44215.1"/>
    </source>
</evidence>
<dbReference type="Gene3D" id="1.10.8.60">
    <property type="match status" value="1"/>
</dbReference>
<evidence type="ECO:0000313" key="6">
    <source>
        <dbReference type="Proteomes" id="UP000308652"/>
    </source>
</evidence>
<dbReference type="GO" id="GO:0033314">
    <property type="term" value="P:mitotic DNA replication checkpoint signaling"/>
    <property type="evidence" value="ECO:0007669"/>
    <property type="project" value="TreeGrafter"/>
</dbReference>
<dbReference type="GO" id="GO:0005634">
    <property type="term" value="C:nucleus"/>
    <property type="evidence" value="ECO:0007669"/>
    <property type="project" value="TreeGrafter"/>
</dbReference>
<dbReference type="InterPro" id="IPR003593">
    <property type="entry name" value="AAA+_ATPase"/>
</dbReference>
<dbReference type="SUPFAM" id="SSF52540">
    <property type="entry name" value="P-loop containing nucleoside triphosphate hydrolases"/>
    <property type="match status" value="1"/>
</dbReference>
<dbReference type="GO" id="GO:0016887">
    <property type="term" value="F:ATP hydrolysis activity"/>
    <property type="evidence" value="ECO:0007669"/>
    <property type="project" value="InterPro"/>
</dbReference>
<evidence type="ECO:0000256" key="3">
    <source>
        <dbReference type="SAM" id="MobiDB-lite"/>
    </source>
</evidence>
<dbReference type="EMBL" id="ML213590">
    <property type="protein sequence ID" value="TFK44215.1"/>
    <property type="molecule type" value="Genomic_DNA"/>
</dbReference>
<evidence type="ECO:0000259" key="4">
    <source>
        <dbReference type="SMART" id="SM00382"/>
    </source>
</evidence>
<dbReference type="STRING" id="68775.A0A5C3MHR3"/>
<feature type="compositionally biased region" description="Polar residues" evidence="3">
    <location>
        <begin position="19"/>
        <end position="42"/>
    </location>
</feature>
<evidence type="ECO:0000256" key="2">
    <source>
        <dbReference type="ARBA" id="ARBA00022705"/>
    </source>
</evidence>
<dbReference type="InterPro" id="IPR049945">
    <property type="entry name" value="AAA_22"/>
</dbReference>
<dbReference type="AlphaFoldDB" id="A0A5C3MHR3"/>
<accession>A0A5C3MHR3</accession>
<dbReference type="OrthoDB" id="1926878at2759"/>
<organism evidence="5 6">
    <name type="scientific">Crucibulum laeve</name>
    <dbReference type="NCBI Taxonomy" id="68775"/>
    <lineage>
        <taxon>Eukaryota</taxon>
        <taxon>Fungi</taxon>
        <taxon>Dikarya</taxon>
        <taxon>Basidiomycota</taxon>
        <taxon>Agaricomycotina</taxon>
        <taxon>Agaricomycetes</taxon>
        <taxon>Agaricomycetidae</taxon>
        <taxon>Agaricales</taxon>
        <taxon>Agaricineae</taxon>
        <taxon>Nidulariaceae</taxon>
        <taxon>Crucibulum</taxon>
    </lineage>
</organism>
<dbReference type="Pfam" id="PF13401">
    <property type="entry name" value="AAA_22"/>
    <property type="match status" value="1"/>
</dbReference>
<sequence>MSSTRSTRSSVLGKRAHQQDASSLSTATKSCDQLQTPDSTPNPKRARTASSVVEGDCNKENVPPFNVEAIEIDSPSSARAVRVLRRNATEFLIATPTRPTLRKTASTSSLVPATPTMEISNLVISTPPPTPPNVLLPIHARARALLRSTCNSPQIQIAGRDAERAIIRDFLVSFINGTATDEEASITSLYISGTPGTGKTALVNSIIRALGSDLKVITINCMALKSVDALWERLIEEFEIAPKRKVAGKAKKVKGREAVEALLASLRTKCIVMLDELDHITPNSQSLSALFSLPDATPSSLRLIGIANTHTLTASSTTAAFSSAANVQTLHFAPYTPAQLLEILQSRLASLYEVGEDTEETVKAAKKLLPTPALTLLTKKIAALTGDVRSLFEVLRGAIDLAVAPALPTPDANPLNTPTPSVTPNYILAALKAYTPSSVKPKVAAASVASASVPTTTSNSEIVTKVRNLGLQHRLVLLAVLLASKRLEAGMPLSASASVTASPKKAPSSPIKRSASVPSALGLLPGVGVDTAQLHNYYTTVLNRTDSGIFEPVSRSEFGDITNMLEGVGLVTLFSTLSSSTAGNKSRRGFGRSASFGAGLNKTGGGTVGEVRLAEGVWGDEILRGLGVSGQPEGTVGDIQDEEIRGIWEREKTRLARDLKISAAATSARKGIHAFSEASED</sequence>
<dbReference type="PRINTS" id="PR00830">
    <property type="entry name" value="ENDOLAPTASE"/>
</dbReference>
<feature type="region of interest" description="Disordered" evidence="3">
    <location>
        <begin position="1"/>
        <end position="60"/>
    </location>
</feature>
<comment type="similarity">
    <text evidence="1">Belongs to the CDC6/cdc18 family.</text>
</comment>
<keyword evidence="6" id="KW-1185">Reference proteome</keyword>
<feature type="domain" description="AAA+ ATPase" evidence="4">
    <location>
        <begin position="185"/>
        <end position="331"/>
    </location>
</feature>
<dbReference type="GO" id="GO:0003688">
    <property type="term" value="F:DNA replication origin binding"/>
    <property type="evidence" value="ECO:0007669"/>
    <property type="project" value="TreeGrafter"/>
</dbReference>
<dbReference type="Gene3D" id="3.40.50.300">
    <property type="entry name" value="P-loop containing nucleotide triphosphate hydrolases"/>
    <property type="match status" value="1"/>
</dbReference>
<proteinExistence type="inferred from homology"/>
<dbReference type="Proteomes" id="UP000308652">
    <property type="component" value="Unassembled WGS sequence"/>
</dbReference>
<dbReference type="CDD" id="cd00009">
    <property type="entry name" value="AAA"/>
    <property type="match status" value="1"/>
</dbReference>
<reference evidence="5 6" key="1">
    <citation type="journal article" date="2019" name="Nat. Ecol. Evol.">
        <title>Megaphylogeny resolves global patterns of mushroom evolution.</title>
        <authorList>
            <person name="Varga T."/>
            <person name="Krizsan K."/>
            <person name="Foldi C."/>
            <person name="Dima B."/>
            <person name="Sanchez-Garcia M."/>
            <person name="Sanchez-Ramirez S."/>
            <person name="Szollosi G.J."/>
            <person name="Szarkandi J.G."/>
            <person name="Papp V."/>
            <person name="Albert L."/>
            <person name="Andreopoulos W."/>
            <person name="Angelini C."/>
            <person name="Antonin V."/>
            <person name="Barry K.W."/>
            <person name="Bougher N.L."/>
            <person name="Buchanan P."/>
            <person name="Buyck B."/>
            <person name="Bense V."/>
            <person name="Catcheside P."/>
            <person name="Chovatia M."/>
            <person name="Cooper J."/>
            <person name="Damon W."/>
            <person name="Desjardin D."/>
            <person name="Finy P."/>
            <person name="Geml J."/>
            <person name="Haridas S."/>
            <person name="Hughes K."/>
            <person name="Justo A."/>
            <person name="Karasinski D."/>
            <person name="Kautmanova I."/>
            <person name="Kiss B."/>
            <person name="Kocsube S."/>
            <person name="Kotiranta H."/>
            <person name="LaButti K.M."/>
            <person name="Lechner B.E."/>
            <person name="Liimatainen K."/>
            <person name="Lipzen A."/>
            <person name="Lukacs Z."/>
            <person name="Mihaltcheva S."/>
            <person name="Morgado L.N."/>
            <person name="Niskanen T."/>
            <person name="Noordeloos M.E."/>
            <person name="Ohm R.A."/>
            <person name="Ortiz-Santana B."/>
            <person name="Ovrebo C."/>
            <person name="Racz N."/>
            <person name="Riley R."/>
            <person name="Savchenko A."/>
            <person name="Shiryaev A."/>
            <person name="Soop K."/>
            <person name="Spirin V."/>
            <person name="Szebenyi C."/>
            <person name="Tomsovsky M."/>
            <person name="Tulloss R.E."/>
            <person name="Uehling J."/>
            <person name="Grigoriev I.V."/>
            <person name="Vagvolgyi C."/>
            <person name="Papp T."/>
            <person name="Martin F.M."/>
            <person name="Miettinen O."/>
            <person name="Hibbett D.S."/>
            <person name="Nagy L.G."/>
        </authorList>
    </citation>
    <scope>NUCLEOTIDE SEQUENCE [LARGE SCALE GENOMIC DNA]</scope>
    <source>
        <strain evidence="5 6">CBS 166.37</strain>
    </source>
</reference>
<dbReference type="PANTHER" id="PTHR10763">
    <property type="entry name" value="CELL DIVISION CONTROL PROTEIN 6-RELATED"/>
    <property type="match status" value="1"/>
</dbReference>
<gene>
    <name evidence="5" type="ORF">BDQ12DRAFT_730299</name>
</gene>
<keyword evidence="2" id="KW-0235">DNA replication</keyword>
<keyword evidence="5" id="KW-0378">Hydrolase</keyword>
<dbReference type="InterPro" id="IPR050311">
    <property type="entry name" value="ORC1/CDC6"/>
</dbReference>
<feature type="region of interest" description="Disordered" evidence="3">
    <location>
        <begin position="494"/>
        <end position="513"/>
    </location>
</feature>
<evidence type="ECO:0000256" key="1">
    <source>
        <dbReference type="ARBA" id="ARBA00006184"/>
    </source>
</evidence>
<protein>
    <submittedName>
        <fullName evidence="5">P-loop containing nucleoside triphosphate hydrolase protein</fullName>
    </submittedName>
</protein>
<dbReference type="GO" id="GO:0006270">
    <property type="term" value="P:DNA replication initiation"/>
    <property type="evidence" value="ECO:0007669"/>
    <property type="project" value="TreeGrafter"/>
</dbReference>
<feature type="compositionally biased region" description="Polar residues" evidence="3">
    <location>
        <begin position="1"/>
        <end position="10"/>
    </location>
</feature>
<dbReference type="InterPro" id="IPR027417">
    <property type="entry name" value="P-loop_NTPase"/>
</dbReference>
<dbReference type="PANTHER" id="PTHR10763:SF26">
    <property type="entry name" value="CELL DIVISION CONTROL PROTEIN 6 HOMOLOG"/>
    <property type="match status" value="1"/>
</dbReference>
<dbReference type="SMART" id="SM00382">
    <property type="entry name" value="AAA"/>
    <property type="match status" value="1"/>
</dbReference>
<name>A0A5C3MHR3_9AGAR</name>